<dbReference type="AlphaFoldDB" id="A0A0N4XP27"/>
<organism evidence="4">
    <name type="scientific">Nippostrongylus brasiliensis</name>
    <name type="common">Rat hookworm</name>
    <dbReference type="NCBI Taxonomy" id="27835"/>
    <lineage>
        <taxon>Eukaryota</taxon>
        <taxon>Metazoa</taxon>
        <taxon>Ecdysozoa</taxon>
        <taxon>Nematoda</taxon>
        <taxon>Chromadorea</taxon>
        <taxon>Rhabditida</taxon>
        <taxon>Rhabditina</taxon>
        <taxon>Rhabditomorpha</taxon>
        <taxon>Strongyloidea</taxon>
        <taxon>Heligmosomidae</taxon>
        <taxon>Nippostrongylus</taxon>
    </lineage>
</organism>
<accession>A0A0N4XP27</accession>
<dbReference type="OMA" id="CAFCHAK"/>
<evidence type="ECO:0000313" key="3">
    <source>
        <dbReference type="Proteomes" id="UP000271162"/>
    </source>
</evidence>
<gene>
    <name evidence="2" type="ORF">NBR_LOCUS4280</name>
</gene>
<proteinExistence type="predicted"/>
<feature type="region of interest" description="Disordered" evidence="1">
    <location>
        <begin position="1"/>
        <end position="21"/>
    </location>
</feature>
<reference evidence="2 3" key="2">
    <citation type="submission" date="2018-11" db="EMBL/GenBank/DDBJ databases">
        <authorList>
            <consortium name="Pathogen Informatics"/>
        </authorList>
    </citation>
    <scope>NUCLEOTIDE SEQUENCE [LARGE SCALE GENOMIC DNA]</scope>
</reference>
<dbReference type="Proteomes" id="UP000271162">
    <property type="component" value="Unassembled WGS sequence"/>
</dbReference>
<keyword evidence="3" id="KW-1185">Reference proteome</keyword>
<name>A0A0N4XP27_NIPBR</name>
<dbReference type="EMBL" id="UYSL01007685">
    <property type="protein sequence ID" value="VDL67869.1"/>
    <property type="molecule type" value="Genomic_DNA"/>
</dbReference>
<dbReference type="WBParaSite" id="NBR_0000427901-mRNA-1">
    <property type="protein sequence ID" value="NBR_0000427901-mRNA-1"/>
    <property type="gene ID" value="NBR_0000427901"/>
</dbReference>
<sequence>MSKTKNNKERQSEKTKSDLRKEISRIEDRLAEIRAMLNSATLPFRVFTKYSRMREEESYLRCAFCHAKGEHYSDSCPKFRTVQERKERVRCRFCLDVLHSSRQCKSKPKMCTHCPSYDHHTALCERPEERGKLQKEYDDLSRQLKALYVEHNDM</sequence>
<evidence type="ECO:0000313" key="2">
    <source>
        <dbReference type="EMBL" id="VDL67869.1"/>
    </source>
</evidence>
<evidence type="ECO:0000256" key="1">
    <source>
        <dbReference type="SAM" id="MobiDB-lite"/>
    </source>
</evidence>
<protein>
    <submittedName>
        <fullName evidence="4">CCHC-type domain-containing protein</fullName>
    </submittedName>
</protein>
<evidence type="ECO:0000313" key="4">
    <source>
        <dbReference type="WBParaSite" id="NBR_0000427901-mRNA-1"/>
    </source>
</evidence>
<reference evidence="4" key="1">
    <citation type="submission" date="2017-02" db="UniProtKB">
        <authorList>
            <consortium name="WormBaseParasite"/>
        </authorList>
    </citation>
    <scope>IDENTIFICATION</scope>
</reference>